<reference evidence="3" key="1">
    <citation type="submission" date="2017-06" db="EMBL/GenBank/DDBJ databases">
        <authorList>
            <person name="Varghese N."/>
            <person name="Submissions S."/>
        </authorList>
    </citation>
    <scope>NUCLEOTIDE SEQUENCE [LARGE SCALE GENOMIC DNA]</scope>
    <source>
        <strain evidence="3">DSM 45423</strain>
    </source>
</reference>
<dbReference type="InterPro" id="IPR024775">
    <property type="entry name" value="DinB-like"/>
</dbReference>
<dbReference type="SUPFAM" id="SSF109854">
    <property type="entry name" value="DinB/YfiT-like putative metalloenzymes"/>
    <property type="match status" value="1"/>
</dbReference>
<sequence length="178" mass="18769">MTTTSPPLAGPVATAAAALAAQQRRVSDLLARAAGLPVRPLAPEARRRLVDLGHFPAYTGELDWTPDEVAGHLRDSARVFTDRIERIGRGTRPALPDFVPDAPERVAGYRATPPAVLVAELAGAQEGLLRAVAAVRPGQLALEGVHEVDGPVRLADLLTFLPAHQRDHAEQLAALVGG</sequence>
<gene>
    <name evidence="2" type="ORF">SAMN04488107_1282</name>
</gene>
<dbReference type="Proteomes" id="UP000198386">
    <property type="component" value="Unassembled WGS sequence"/>
</dbReference>
<proteinExistence type="predicted"/>
<name>A0A239BMU6_9ACTN</name>
<protein>
    <submittedName>
        <fullName evidence="2">DinB superfamily protein</fullName>
    </submittedName>
</protein>
<accession>A0A239BMU6</accession>
<dbReference type="Gene3D" id="1.20.120.450">
    <property type="entry name" value="dinb family like domain"/>
    <property type="match status" value="1"/>
</dbReference>
<organism evidence="2 3">
    <name type="scientific">Geodermatophilus saharensis</name>
    <dbReference type="NCBI Taxonomy" id="1137994"/>
    <lineage>
        <taxon>Bacteria</taxon>
        <taxon>Bacillati</taxon>
        <taxon>Actinomycetota</taxon>
        <taxon>Actinomycetes</taxon>
        <taxon>Geodermatophilales</taxon>
        <taxon>Geodermatophilaceae</taxon>
        <taxon>Geodermatophilus</taxon>
    </lineage>
</organism>
<evidence type="ECO:0000313" key="2">
    <source>
        <dbReference type="EMBL" id="SNS08711.1"/>
    </source>
</evidence>
<dbReference type="InterPro" id="IPR034660">
    <property type="entry name" value="DinB/YfiT-like"/>
</dbReference>
<dbReference type="EMBL" id="FZOH01000002">
    <property type="protein sequence ID" value="SNS08711.1"/>
    <property type="molecule type" value="Genomic_DNA"/>
</dbReference>
<evidence type="ECO:0000259" key="1">
    <source>
        <dbReference type="Pfam" id="PF12867"/>
    </source>
</evidence>
<keyword evidence="3" id="KW-1185">Reference proteome</keyword>
<dbReference type="AlphaFoldDB" id="A0A239BMU6"/>
<feature type="domain" description="DinB-like" evidence="1">
    <location>
        <begin position="63"/>
        <end position="172"/>
    </location>
</feature>
<dbReference type="RefSeq" id="WP_176449839.1">
    <property type="nucleotide sequence ID" value="NZ_FZOH01000002.1"/>
</dbReference>
<dbReference type="Pfam" id="PF12867">
    <property type="entry name" value="DinB_2"/>
    <property type="match status" value="1"/>
</dbReference>
<evidence type="ECO:0000313" key="3">
    <source>
        <dbReference type="Proteomes" id="UP000198386"/>
    </source>
</evidence>